<evidence type="ECO:0000259" key="1">
    <source>
        <dbReference type="Pfam" id="PF09407"/>
    </source>
</evidence>
<accession>A0A6C2TYT5</accession>
<feature type="domain" description="AbiEi antitoxin C-terminal" evidence="1">
    <location>
        <begin position="81"/>
        <end position="224"/>
    </location>
</feature>
<proteinExistence type="predicted"/>
<dbReference type="EMBL" id="CAAHFG010000001">
    <property type="protein sequence ID" value="VGO12888.1"/>
    <property type="molecule type" value="Genomic_DNA"/>
</dbReference>
<name>A0A6C2TYT5_PONDE</name>
<gene>
    <name evidence="2" type="ORF">PDESU_01442</name>
</gene>
<evidence type="ECO:0000313" key="3">
    <source>
        <dbReference type="Proteomes" id="UP000366872"/>
    </source>
</evidence>
<dbReference type="InterPro" id="IPR018547">
    <property type="entry name" value="AbiEi_C"/>
</dbReference>
<organism evidence="2 3">
    <name type="scientific">Pontiella desulfatans</name>
    <dbReference type="NCBI Taxonomy" id="2750659"/>
    <lineage>
        <taxon>Bacteria</taxon>
        <taxon>Pseudomonadati</taxon>
        <taxon>Kiritimatiellota</taxon>
        <taxon>Kiritimatiellia</taxon>
        <taxon>Kiritimatiellales</taxon>
        <taxon>Pontiellaceae</taxon>
        <taxon>Pontiella</taxon>
    </lineage>
</organism>
<dbReference type="Pfam" id="PF09407">
    <property type="entry name" value="AbiEi_1"/>
    <property type="match status" value="1"/>
</dbReference>
<reference evidence="2 3" key="1">
    <citation type="submission" date="2019-04" db="EMBL/GenBank/DDBJ databases">
        <authorList>
            <person name="Van Vliet M D."/>
        </authorList>
    </citation>
    <scope>NUCLEOTIDE SEQUENCE [LARGE SCALE GENOMIC DNA]</scope>
    <source>
        <strain evidence="2 3">F1</strain>
    </source>
</reference>
<evidence type="ECO:0000313" key="2">
    <source>
        <dbReference type="EMBL" id="VGO12888.1"/>
    </source>
</evidence>
<protein>
    <recommendedName>
        <fullName evidence="1">AbiEi antitoxin C-terminal domain-containing protein</fullName>
    </recommendedName>
</protein>
<dbReference type="RefSeq" id="WP_136078515.1">
    <property type="nucleotide sequence ID" value="NZ_CAAHFG010000001.1"/>
</dbReference>
<dbReference type="AlphaFoldDB" id="A0A6C2TYT5"/>
<sequence length="276" mass="30930">MDYPYVLHTKTMKAYLDQYIEELLSLGRYTFARSELDGRFGVGDAAIRQCLQRLMRVGSVRSIRSGFHVIIPPEYRSRGMLPPEMFIDDFMKHLGRSYYVGLLSAAALHGAAHQQPQSFSTIITKPSIRPVQSNGINLIFPVKSAMPLNGIDQKKSAAGFFRVSSPELTAIDLLSYLRLVGGVSSVVQVVEELIELMSEERLGRIAEGTAKTAPLQRLGYMLEEVFGEKELANVLLRELAKRDYFHIPLTPGGRLSKCPVNSKWKIKINENLEGEL</sequence>
<dbReference type="Proteomes" id="UP000366872">
    <property type="component" value="Unassembled WGS sequence"/>
</dbReference>
<keyword evidence="3" id="KW-1185">Reference proteome</keyword>